<evidence type="ECO:0000313" key="1">
    <source>
        <dbReference type="EMBL" id="KAK9419936.1"/>
    </source>
</evidence>
<dbReference type="EMBL" id="JARVKF010000279">
    <property type="protein sequence ID" value="KAK9419936.1"/>
    <property type="molecule type" value="Genomic_DNA"/>
</dbReference>
<protein>
    <submittedName>
        <fullName evidence="1">Heterokaryon incompatibility domain-containing protein</fullName>
    </submittedName>
</protein>
<proteinExistence type="predicted"/>
<gene>
    <name evidence="1" type="ORF">SUNI508_06942</name>
</gene>
<reference evidence="1 2" key="1">
    <citation type="journal article" date="2024" name="J. Plant Pathol.">
        <title>Sequence and assembly of the genome of Seiridium unicorne, isolate CBS 538.82, causal agent of cypress canker disease.</title>
        <authorList>
            <person name="Scali E."/>
            <person name="Rocca G.D."/>
            <person name="Danti R."/>
            <person name="Garbelotto M."/>
            <person name="Barberini S."/>
            <person name="Baroncelli R."/>
            <person name="Emiliani G."/>
        </authorList>
    </citation>
    <scope>NUCLEOTIDE SEQUENCE [LARGE SCALE GENOMIC DNA]</scope>
    <source>
        <strain evidence="1 2">BM-138-508</strain>
    </source>
</reference>
<sequence>MSQVSRQCILRGDFSSLLMVPESSLSDPDDADTRSYGYQDLVPFALGGEEKPPTFKNVVFESENPIMMLEYLGSIGFIERLYGDQGEASTLPALFQLILSTCGCDLGAFVKTIARLYGLRSELIFQHLESLGLSGQLQEQLNKITSSDTQLTDTVVGWIADVLALSNYKLKNPMTHLSPMGFLSGHGGSVHLSDASAVVGVDCPMCGQRFLIRVALLKRESELLNARAYRIPGLKYTFSLEGGVGFIVKNKCIIGRFVWGVPTCRCNLMEKVEVVLAGLPLPKSNMSEYGNVNTKEWLPVRVHGRINLS</sequence>
<name>A0ABR2V099_9PEZI</name>
<dbReference type="Proteomes" id="UP001408356">
    <property type="component" value="Unassembled WGS sequence"/>
</dbReference>
<evidence type="ECO:0000313" key="2">
    <source>
        <dbReference type="Proteomes" id="UP001408356"/>
    </source>
</evidence>
<organism evidence="1 2">
    <name type="scientific">Seiridium unicorne</name>
    <dbReference type="NCBI Taxonomy" id="138068"/>
    <lineage>
        <taxon>Eukaryota</taxon>
        <taxon>Fungi</taxon>
        <taxon>Dikarya</taxon>
        <taxon>Ascomycota</taxon>
        <taxon>Pezizomycotina</taxon>
        <taxon>Sordariomycetes</taxon>
        <taxon>Xylariomycetidae</taxon>
        <taxon>Amphisphaeriales</taxon>
        <taxon>Sporocadaceae</taxon>
        <taxon>Seiridium</taxon>
    </lineage>
</organism>
<comment type="caution">
    <text evidence="1">The sequence shown here is derived from an EMBL/GenBank/DDBJ whole genome shotgun (WGS) entry which is preliminary data.</text>
</comment>
<accession>A0ABR2V099</accession>
<keyword evidence="2" id="KW-1185">Reference proteome</keyword>